<organism evidence="9 10">
    <name type="scientific">Solibaculum intestinale</name>
    <dbReference type="NCBI Taxonomy" id="3133165"/>
    <lineage>
        <taxon>Bacteria</taxon>
        <taxon>Bacillati</taxon>
        <taxon>Bacillota</taxon>
        <taxon>Clostridia</taxon>
        <taxon>Eubacteriales</taxon>
        <taxon>Oscillospiraceae</taxon>
        <taxon>Solibaculum</taxon>
    </lineage>
</organism>
<protein>
    <submittedName>
        <fullName evidence="9">MBOAT family O-acyltransferase</fullName>
        <ecNumber evidence="9">2.3.-.-</ecNumber>
    </submittedName>
</protein>
<feature type="transmembrane region" description="Helical" evidence="8">
    <location>
        <begin position="315"/>
        <end position="336"/>
    </location>
</feature>
<comment type="subcellular location">
    <subcellularLocation>
        <location evidence="1">Cell membrane</location>
        <topology evidence="1">Multi-pass membrane protein</topology>
    </subcellularLocation>
</comment>
<keyword evidence="7 9" id="KW-0808">Transferase</keyword>
<evidence type="ECO:0000256" key="1">
    <source>
        <dbReference type="ARBA" id="ARBA00004651"/>
    </source>
</evidence>
<dbReference type="InterPro" id="IPR024194">
    <property type="entry name" value="Ac/AlaTfrase_AlgI/DltB"/>
</dbReference>
<feature type="transmembrane region" description="Helical" evidence="8">
    <location>
        <begin position="6"/>
        <end position="23"/>
    </location>
</feature>
<dbReference type="EC" id="2.3.-.-" evidence="9"/>
<evidence type="ECO:0000256" key="3">
    <source>
        <dbReference type="ARBA" id="ARBA00022475"/>
    </source>
</evidence>
<feature type="transmembrane region" description="Helical" evidence="8">
    <location>
        <begin position="221"/>
        <end position="239"/>
    </location>
</feature>
<evidence type="ECO:0000256" key="4">
    <source>
        <dbReference type="ARBA" id="ARBA00022692"/>
    </source>
</evidence>
<evidence type="ECO:0000256" key="7">
    <source>
        <dbReference type="PIRNR" id="PIRNR016636"/>
    </source>
</evidence>
<feature type="transmembrane region" description="Helical" evidence="8">
    <location>
        <begin position="30"/>
        <end position="54"/>
    </location>
</feature>
<dbReference type="PIRSF" id="PIRSF016636">
    <property type="entry name" value="AlgI_DltB"/>
    <property type="match status" value="1"/>
</dbReference>
<keyword evidence="4 8" id="KW-0812">Transmembrane</keyword>
<dbReference type="RefSeq" id="WP_349218008.1">
    <property type="nucleotide sequence ID" value="NZ_JBBMFD010000002.1"/>
</dbReference>
<dbReference type="InterPro" id="IPR004299">
    <property type="entry name" value="MBOAT_fam"/>
</dbReference>
<gene>
    <name evidence="9" type="ORF">WMO26_02775</name>
</gene>
<dbReference type="Pfam" id="PF03062">
    <property type="entry name" value="MBOAT"/>
    <property type="match status" value="1"/>
</dbReference>
<feature type="transmembrane region" description="Helical" evidence="8">
    <location>
        <begin position="438"/>
        <end position="460"/>
    </location>
</feature>
<keyword evidence="3 7" id="KW-1003">Cell membrane</keyword>
<feature type="transmembrane region" description="Helical" evidence="8">
    <location>
        <begin position="105"/>
        <end position="127"/>
    </location>
</feature>
<dbReference type="EMBL" id="JBBMFD010000002">
    <property type="protein sequence ID" value="MEQ2439746.1"/>
    <property type="molecule type" value="Genomic_DNA"/>
</dbReference>
<comment type="similarity">
    <text evidence="2 7">Belongs to the membrane-bound acyltransferase family.</text>
</comment>
<feature type="transmembrane region" description="Helical" evidence="8">
    <location>
        <begin position="74"/>
        <end position="93"/>
    </location>
</feature>
<keyword evidence="10" id="KW-1185">Reference proteome</keyword>
<keyword evidence="7 9" id="KW-0012">Acyltransferase</keyword>
<evidence type="ECO:0000256" key="8">
    <source>
        <dbReference type="SAM" id="Phobius"/>
    </source>
</evidence>
<evidence type="ECO:0000313" key="10">
    <source>
        <dbReference type="Proteomes" id="UP001489509"/>
    </source>
</evidence>
<evidence type="ECO:0000256" key="6">
    <source>
        <dbReference type="ARBA" id="ARBA00023136"/>
    </source>
</evidence>
<feature type="transmembrane region" description="Helical" evidence="8">
    <location>
        <begin position="399"/>
        <end position="417"/>
    </location>
</feature>
<sequence>MVFSSLIFLYLFLPVCLILYFLARKMKVKNIILLVLSLLFYAWGEPVWVILLIFSGFVDYFNGRIIEANRGTKYAKMALIASIVINLGLLGVFKYSAFFIQSINGLFSAHLPFAEFALPIGISFYTFQTLSYTIDVYRGNTKAQMKFSNFLLYVSLFPQLIAGPIVRYTDVAEQIDNRTTTLSGFKNGAIRFLTGLAKKVLIANYAGSVCQQLLSSNLSELTTAGAWFGIFLFAVQIYFDFSGYSDMAIGLGKIFGFAYPENFNYPYICTSITDFWRRWHISLSSFFRDYVYIPLGGNRRHLVLNLLIVWSLTGLWHGASWNFVLWGLYYFVFLFFEKVILKGKMEQMPWYVKRPYSLLVVLIGWAFFYFTDLGQLGTFFQSFFFASPNGLIDTTSQTIIINNSLFAVIAVIACLPLSKYVKKLVNYVGQQKGNAGMVVQFSLNFVYMAGVLFFCTASLVGQSYNPFLYFRF</sequence>
<reference evidence="9 10" key="1">
    <citation type="submission" date="2024-03" db="EMBL/GenBank/DDBJ databases">
        <title>Human intestinal bacterial collection.</title>
        <authorList>
            <person name="Pauvert C."/>
            <person name="Hitch T.C.A."/>
            <person name="Clavel T."/>
        </authorList>
    </citation>
    <scope>NUCLEOTIDE SEQUENCE [LARGE SCALE GENOMIC DNA]</scope>
    <source>
        <strain evidence="9 10">CLA-JM-H44</strain>
    </source>
</reference>
<dbReference type="InterPro" id="IPR051085">
    <property type="entry name" value="MB_O-acyltransferase"/>
</dbReference>
<feature type="transmembrane region" description="Helical" evidence="8">
    <location>
        <begin position="147"/>
        <end position="168"/>
    </location>
</feature>
<dbReference type="PANTHER" id="PTHR13285">
    <property type="entry name" value="ACYLTRANSFERASE"/>
    <property type="match status" value="1"/>
</dbReference>
<dbReference type="Proteomes" id="UP001489509">
    <property type="component" value="Unassembled WGS sequence"/>
</dbReference>
<dbReference type="PANTHER" id="PTHR13285:SF18">
    <property type="entry name" value="PROTEIN-CYSTEINE N-PALMITOYLTRANSFERASE RASP"/>
    <property type="match status" value="1"/>
</dbReference>
<comment type="caution">
    <text evidence="9">The sequence shown here is derived from an EMBL/GenBank/DDBJ whole genome shotgun (WGS) entry which is preliminary data.</text>
</comment>
<evidence type="ECO:0000256" key="2">
    <source>
        <dbReference type="ARBA" id="ARBA00010323"/>
    </source>
</evidence>
<keyword evidence="5 8" id="KW-1133">Transmembrane helix</keyword>
<evidence type="ECO:0000256" key="5">
    <source>
        <dbReference type="ARBA" id="ARBA00022989"/>
    </source>
</evidence>
<proteinExistence type="inferred from homology"/>
<feature type="transmembrane region" description="Helical" evidence="8">
    <location>
        <begin position="356"/>
        <end position="379"/>
    </location>
</feature>
<dbReference type="PIRSF" id="PIRSF500217">
    <property type="entry name" value="AlgI"/>
    <property type="match status" value="1"/>
</dbReference>
<dbReference type="GO" id="GO:0016746">
    <property type="term" value="F:acyltransferase activity"/>
    <property type="evidence" value="ECO:0007669"/>
    <property type="project" value="UniProtKB-KW"/>
</dbReference>
<evidence type="ECO:0000313" key="9">
    <source>
        <dbReference type="EMBL" id="MEQ2439746.1"/>
    </source>
</evidence>
<accession>A0ABV1DXH6</accession>
<dbReference type="InterPro" id="IPR028362">
    <property type="entry name" value="AlgI"/>
</dbReference>
<name>A0ABV1DXH6_9FIRM</name>
<keyword evidence="6 7" id="KW-0472">Membrane</keyword>